<evidence type="ECO:0000256" key="6">
    <source>
        <dbReference type="RuleBase" id="RU364065"/>
    </source>
</evidence>
<dbReference type="InterPro" id="IPR002109">
    <property type="entry name" value="Glutaredoxin"/>
</dbReference>
<evidence type="ECO:0000256" key="4">
    <source>
        <dbReference type="ARBA" id="ARBA00023157"/>
    </source>
</evidence>
<keyword evidence="3 6" id="KW-0249">Electron transport</keyword>
<dbReference type="PROSITE" id="PS00195">
    <property type="entry name" value="GLUTAREDOXIN_1"/>
    <property type="match status" value="1"/>
</dbReference>
<keyword evidence="6" id="KW-0963">Cytoplasm</keyword>
<proteinExistence type="inferred from homology"/>
<dbReference type="GO" id="GO:0034599">
    <property type="term" value="P:cellular response to oxidative stress"/>
    <property type="evidence" value="ECO:0007669"/>
    <property type="project" value="TreeGrafter"/>
</dbReference>
<evidence type="ECO:0000259" key="7">
    <source>
        <dbReference type="Pfam" id="PF00462"/>
    </source>
</evidence>
<dbReference type="Proteomes" id="UP000095401">
    <property type="component" value="Chromosome"/>
</dbReference>
<dbReference type="NCBIfam" id="TIGR02181">
    <property type="entry name" value="GRX_bact"/>
    <property type="match status" value="1"/>
</dbReference>
<accession>A0A1D8IRV0</accession>
<dbReference type="AlphaFoldDB" id="A0A1D8IRV0"/>
<dbReference type="EMBL" id="CP017415">
    <property type="protein sequence ID" value="AOU99268.1"/>
    <property type="molecule type" value="Genomic_DNA"/>
</dbReference>
<dbReference type="InterPro" id="IPR014025">
    <property type="entry name" value="Glutaredoxin_subgr"/>
</dbReference>
<evidence type="ECO:0000256" key="1">
    <source>
        <dbReference type="ARBA" id="ARBA00007787"/>
    </source>
</evidence>
<dbReference type="PROSITE" id="PS51354">
    <property type="entry name" value="GLUTAREDOXIN_2"/>
    <property type="match status" value="1"/>
</dbReference>
<dbReference type="PRINTS" id="PR00160">
    <property type="entry name" value="GLUTAREDOXIN"/>
</dbReference>
<name>A0A1D8IRV0_9GAMM</name>
<dbReference type="InterPro" id="IPR011900">
    <property type="entry name" value="GRX_bact"/>
</dbReference>
<evidence type="ECO:0000313" key="8">
    <source>
        <dbReference type="EMBL" id="AOU99268.1"/>
    </source>
</evidence>
<dbReference type="InterPro" id="IPR036249">
    <property type="entry name" value="Thioredoxin-like_sf"/>
</dbReference>
<dbReference type="CDD" id="cd03418">
    <property type="entry name" value="GRX_GRXb_1_3_like"/>
    <property type="match status" value="1"/>
</dbReference>
<dbReference type="PANTHER" id="PTHR45694:SF18">
    <property type="entry name" value="GLUTAREDOXIN-1-RELATED"/>
    <property type="match status" value="1"/>
</dbReference>
<keyword evidence="2 6" id="KW-0813">Transport</keyword>
<keyword evidence="5 6" id="KW-0676">Redox-active center</keyword>
<evidence type="ECO:0000313" key="9">
    <source>
        <dbReference type="Proteomes" id="UP000095401"/>
    </source>
</evidence>
<dbReference type="GO" id="GO:0045454">
    <property type="term" value="P:cell redox homeostasis"/>
    <property type="evidence" value="ECO:0007669"/>
    <property type="project" value="InterPro"/>
</dbReference>
<dbReference type="SUPFAM" id="SSF52833">
    <property type="entry name" value="Thioredoxin-like"/>
    <property type="match status" value="1"/>
</dbReference>
<dbReference type="Gene3D" id="3.40.30.10">
    <property type="entry name" value="Glutaredoxin"/>
    <property type="match status" value="1"/>
</dbReference>
<feature type="domain" description="Glutaredoxin" evidence="7">
    <location>
        <begin position="4"/>
        <end position="63"/>
    </location>
</feature>
<dbReference type="InterPro" id="IPR011767">
    <property type="entry name" value="GLR_AS"/>
</dbReference>
<organism evidence="8 9">
    <name type="scientific">Acidihalobacter yilgarnensis</name>
    <dbReference type="NCBI Taxonomy" id="2819280"/>
    <lineage>
        <taxon>Bacteria</taxon>
        <taxon>Pseudomonadati</taxon>
        <taxon>Pseudomonadota</taxon>
        <taxon>Gammaproteobacteria</taxon>
        <taxon>Chromatiales</taxon>
        <taxon>Ectothiorhodospiraceae</taxon>
        <taxon>Acidihalobacter</taxon>
    </lineage>
</organism>
<keyword evidence="9" id="KW-1185">Reference proteome</keyword>
<dbReference type="KEGG" id="aprs:BI364_16180"/>
<gene>
    <name evidence="8" type="ORF">BI364_16180</name>
</gene>
<reference evidence="9" key="1">
    <citation type="submission" date="2016-09" db="EMBL/GenBank/DDBJ databases">
        <title>Acidihalobacter prosperus F5.</title>
        <authorList>
            <person name="Khaleque H.N."/>
            <person name="Ramsay J.P."/>
            <person name="Kaksonen A.H."/>
            <person name="Boxall N.J."/>
            <person name="Watkin E.L.J."/>
        </authorList>
    </citation>
    <scope>NUCLEOTIDE SEQUENCE [LARGE SCALE GENOMIC DNA]</scope>
    <source>
        <strain evidence="9">F5</strain>
    </source>
</reference>
<evidence type="ECO:0000256" key="5">
    <source>
        <dbReference type="ARBA" id="ARBA00023284"/>
    </source>
</evidence>
<comment type="similarity">
    <text evidence="1 6">Belongs to the glutaredoxin family.</text>
</comment>
<dbReference type="PANTHER" id="PTHR45694">
    <property type="entry name" value="GLUTAREDOXIN 2"/>
    <property type="match status" value="1"/>
</dbReference>
<dbReference type="GO" id="GO:0015038">
    <property type="term" value="F:glutathione disulfide oxidoreductase activity"/>
    <property type="evidence" value="ECO:0007669"/>
    <property type="project" value="UniProtKB-UniRule"/>
</dbReference>
<keyword evidence="4" id="KW-1015">Disulfide bond</keyword>
<evidence type="ECO:0000256" key="3">
    <source>
        <dbReference type="ARBA" id="ARBA00022982"/>
    </source>
</evidence>
<comment type="function">
    <text evidence="6">Has a glutathione-disulfide oxidoreductase activity in the presence of NADPH and glutathione reductase. Reduces low molecular weight disulfides and proteins.</text>
</comment>
<protein>
    <recommendedName>
        <fullName evidence="6">Glutaredoxin</fullName>
    </recommendedName>
</protein>
<dbReference type="GO" id="GO:0005737">
    <property type="term" value="C:cytoplasm"/>
    <property type="evidence" value="ECO:0007669"/>
    <property type="project" value="TreeGrafter"/>
</dbReference>
<sequence>MSAVVLYTTEYCPYCVAARGLLERKGAIYEERRIEGRHDLRTEMEVRSGRTSVPQIFIGDRHIGGYDEMATLDRRGELDPLLGDLAAD</sequence>
<evidence type="ECO:0000256" key="2">
    <source>
        <dbReference type="ARBA" id="ARBA00022448"/>
    </source>
</evidence>
<dbReference type="RefSeq" id="WP_070079618.1">
    <property type="nucleotide sequence ID" value="NZ_CP017415.1"/>
</dbReference>
<dbReference type="Pfam" id="PF00462">
    <property type="entry name" value="Glutaredoxin"/>
    <property type="match status" value="1"/>
</dbReference>